<dbReference type="KEGG" id="fte:Fluta_1388"/>
<dbReference type="STRING" id="755732.Fluta_1388"/>
<dbReference type="eggNOG" id="COG3209">
    <property type="taxonomic scope" value="Bacteria"/>
</dbReference>
<dbReference type="EMBL" id="CP002542">
    <property type="protein sequence ID" value="AEA43382.1"/>
    <property type="molecule type" value="Genomic_DNA"/>
</dbReference>
<proteinExistence type="predicted"/>
<name>F2IDK9_FLUTR</name>
<evidence type="ECO:0000313" key="2">
    <source>
        <dbReference type="Proteomes" id="UP000007463"/>
    </source>
</evidence>
<accession>F2IDK9</accession>
<dbReference type="Proteomes" id="UP000007463">
    <property type="component" value="Chromosome"/>
</dbReference>
<dbReference type="OrthoDB" id="2972467at2"/>
<reference evidence="1 2" key="1">
    <citation type="journal article" date="2011" name="Stand. Genomic Sci.">
        <title>Complete genome sequence of the gliding freshwater bacterium Fluviicola taffensis type strain (RW262).</title>
        <authorList>
            <person name="Woyke T."/>
            <person name="Chertkov O."/>
            <person name="Lapidus A."/>
            <person name="Nolan M."/>
            <person name="Lucas S."/>
            <person name="Del Rio T.G."/>
            <person name="Tice H."/>
            <person name="Cheng J.F."/>
            <person name="Tapia R."/>
            <person name="Han C."/>
            <person name="Goodwin L."/>
            <person name="Pitluck S."/>
            <person name="Liolios K."/>
            <person name="Pagani I."/>
            <person name="Ivanova N."/>
            <person name="Huntemann M."/>
            <person name="Mavromatis K."/>
            <person name="Mikhailova N."/>
            <person name="Pati A."/>
            <person name="Chen A."/>
            <person name="Palaniappan K."/>
            <person name="Land M."/>
            <person name="Hauser L."/>
            <person name="Brambilla E.M."/>
            <person name="Rohde M."/>
            <person name="Mwirichia R."/>
            <person name="Sikorski J."/>
            <person name="Tindall B.J."/>
            <person name="Goker M."/>
            <person name="Bristow J."/>
            <person name="Eisen J.A."/>
            <person name="Markowitz V."/>
            <person name="Hugenholtz P."/>
            <person name="Klenk H.P."/>
            <person name="Kyrpides N.C."/>
        </authorList>
    </citation>
    <scope>NUCLEOTIDE SEQUENCE [LARGE SCALE GENOMIC DNA]</scope>
    <source>
        <strain evidence="2">DSM 16823 / RW262 / RW262</strain>
    </source>
</reference>
<dbReference type="RefSeq" id="WP_013686153.1">
    <property type="nucleotide sequence ID" value="NC_015321.1"/>
</dbReference>
<sequence length="250" mass="27442" precursor="true">MTLALAWVSLTVTAPVGSVSIQAMFVPGNAGLVSGRVYVIDNMRFVRMTGVNFYTSTFEIGTIVAQNTDGWSTSWATSYMNVLTGSPNKLRVAGEIPAIQRNFDVTPSDNYELTYTQTENNSVTLLVEQSSNGTSGWSTLLNTTSMNGTQTTNFTPTQAYVRVKYSGSAAFSLANMTLVGTDTDTSYSLIARGDYRYSFQGQEHDDEVKGAGNSINFEYRMHDPRIGRFFAIDPLAKSFSELTPYQFSSK</sequence>
<evidence type="ECO:0000313" key="1">
    <source>
        <dbReference type="EMBL" id="AEA43382.1"/>
    </source>
</evidence>
<dbReference type="Gene3D" id="2.180.10.10">
    <property type="entry name" value="RHS repeat-associated core"/>
    <property type="match status" value="1"/>
</dbReference>
<dbReference type="HOGENOM" id="CLU_1110147_0_0_10"/>
<reference evidence="2" key="2">
    <citation type="submission" date="2011-02" db="EMBL/GenBank/DDBJ databases">
        <title>The complete genome of Fluviicola taffensis DSM 16823.</title>
        <authorList>
            <consortium name="US DOE Joint Genome Institute (JGI-PGF)"/>
            <person name="Lucas S."/>
            <person name="Copeland A."/>
            <person name="Lapidus A."/>
            <person name="Bruce D."/>
            <person name="Goodwin L."/>
            <person name="Pitluck S."/>
            <person name="Kyrpides N."/>
            <person name="Mavromatis K."/>
            <person name="Ivanova N."/>
            <person name="Mikhailova N."/>
            <person name="Pagani I."/>
            <person name="Chertkov O."/>
            <person name="Detter J.C."/>
            <person name="Han C."/>
            <person name="Tapia R."/>
            <person name="Land M."/>
            <person name="Hauser L."/>
            <person name="Markowitz V."/>
            <person name="Cheng J.-F."/>
            <person name="Hugenholtz P."/>
            <person name="Woyke T."/>
            <person name="Wu D."/>
            <person name="Tindall B."/>
            <person name="Pomrenke H.G."/>
            <person name="Brambilla E."/>
            <person name="Klenk H.-P."/>
            <person name="Eisen J.A."/>
        </authorList>
    </citation>
    <scope>NUCLEOTIDE SEQUENCE [LARGE SCALE GENOMIC DNA]</scope>
    <source>
        <strain evidence="2">DSM 16823 / RW262 / RW262</strain>
    </source>
</reference>
<protein>
    <submittedName>
        <fullName evidence="1">Uncharacterized protein</fullName>
    </submittedName>
</protein>
<keyword evidence="2" id="KW-1185">Reference proteome</keyword>
<gene>
    <name evidence="1" type="ordered locus">Fluta_1388</name>
</gene>
<organism evidence="1 2">
    <name type="scientific">Fluviicola taffensis (strain DSM 16823 / NCIMB 13979 / RW262)</name>
    <dbReference type="NCBI Taxonomy" id="755732"/>
    <lineage>
        <taxon>Bacteria</taxon>
        <taxon>Pseudomonadati</taxon>
        <taxon>Bacteroidota</taxon>
        <taxon>Flavobacteriia</taxon>
        <taxon>Flavobacteriales</taxon>
        <taxon>Crocinitomicaceae</taxon>
        <taxon>Fluviicola</taxon>
    </lineage>
</organism>
<dbReference type="AlphaFoldDB" id="F2IDK9"/>